<dbReference type="RefSeq" id="XP_007832418.1">
    <property type="nucleotide sequence ID" value="XM_007834227.1"/>
</dbReference>
<reference evidence="3" key="1">
    <citation type="journal article" date="2015" name="BMC Genomics">
        <title>Genomic and transcriptomic analysis of the endophytic fungus Pestalotiopsis fici reveals its lifestyle and high potential for synthesis of natural products.</title>
        <authorList>
            <person name="Wang X."/>
            <person name="Zhang X."/>
            <person name="Liu L."/>
            <person name="Xiang M."/>
            <person name="Wang W."/>
            <person name="Sun X."/>
            <person name="Che Y."/>
            <person name="Guo L."/>
            <person name="Liu G."/>
            <person name="Guo L."/>
            <person name="Wang C."/>
            <person name="Yin W.B."/>
            <person name="Stadler M."/>
            <person name="Zhang X."/>
            <person name="Liu X."/>
        </authorList>
    </citation>
    <scope>NUCLEOTIDE SEQUENCE [LARGE SCALE GENOMIC DNA]</scope>
    <source>
        <strain evidence="3">W106-1 / CGMCC3.15140</strain>
    </source>
</reference>
<evidence type="ECO:0000313" key="3">
    <source>
        <dbReference type="Proteomes" id="UP000030651"/>
    </source>
</evidence>
<sequence>MASGKRKNDAQDGAAGSKRPRKNEIPATRKFEPREKFRKVVQLPKQNGPPAKDIHLIPLSDLNIFIGLTRKDIQRQLRARKENLSENGTKVELYLRLIESRDREAQIAFRDREAREYVERAARNIARDFQQKIELERATKQVKGLFLS</sequence>
<evidence type="ECO:0000256" key="1">
    <source>
        <dbReference type="SAM" id="MobiDB-lite"/>
    </source>
</evidence>
<dbReference type="InParanoid" id="W3XCJ3"/>
<dbReference type="Proteomes" id="UP000030651">
    <property type="component" value="Unassembled WGS sequence"/>
</dbReference>
<proteinExistence type="predicted"/>
<protein>
    <submittedName>
        <fullName evidence="2">Uncharacterized protein</fullName>
    </submittedName>
</protein>
<dbReference type="GeneID" id="19270659"/>
<dbReference type="EMBL" id="KI912111">
    <property type="protein sequence ID" value="ETS83770.1"/>
    <property type="molecule type" value="Genomic_DNA"/>
</dbReference>
<name>W3XCJ3_PESFW</name>
<feature type="compositionally biased region" description="Basic and acidic residues" evidence="1">
    <location>
        <begin position="1"/>
        <end position="10"/>
    </location>
</feature>
<dbReference type="HOGENOM" id="CLU_1759451_0_0_1"/>
<feature type="compositionally biased region" description="Basic and acidic residues" evidence="1">
    <location>
        <begin position="22"/>
        <end position="35"/>
    </location>
</feature>
<dbReference type="KEGG" id="pfy:PFICI_05646"/>
<evidence type="ECO:0000313" key="2">
    <source>
        <dbReference type="EMBL" id="ETS83770.1"/>
    </source>
</evidence>
<gene>
    <name evidence="2" type="ORF">PFICI_05646</name>
</gene>
<accession>W3XCJ3</accession>
<dbReference type="AlphaFoldDB" id="W3XCJ3"/>
<keyword evidence="3" id="KW-1185">Reference proteome</keyword>
<organism evidence="2 3">
    <name type="scientific">Pestalotiopsis fici (strain W106-1 / CGMCC3.15140)</name>
    <dbReference type="NCBI Taxonomy" id="1229662"/>
    <lineage>
        <taxon>Eukaryota</taxon>
        <taxon>Fungi</taxon>
        <taxon>Dikarya</taxon>
        <taxon>Ascomycota</taxon>
        <taxon>Pezizomycotina</taxon>
        <taxon>Sordariomycetes</taxon>
        <taxon>Xylariomycetidae</taxon>
        <taxon>Amphisphaeriales</taxon>
        <taxon>Sporocadaceae</taxon>
        <taxon>Pestalotiopsis</taxon>
    </lineage>
</organism>
<feature type="region of interest" description="Disordered" evidence="1">
    <location>
        <begin position="1"/>
        <end position="53"/>
    </location>
</feature>